<protein>
    <recommendedName>
        <fullName evidence="3">YD repeat-containing protein</fullName>
    </recommendedName>
</protein>
<evidence type="ECO:0000313" key="1">
    <source>
        <dbReference type="EMBL" id="TCC87017.1"/>
    </source>
</evidence>
<sequence length="246" mass="26673">MKNYISKLTLLFVVLATVGLTSCKKSETPEPTVTPQLAKVVFWNPSTGTESLSAEFIYDTKGTMTSLIYGGTTYTVAFDSSNKLASLTGTLKQGLIVTYTIEYSSAGQLVKVVYADGGTNANTKTITYNAAGKISKIGIVYTNTAITPYNAEYTWNGDNLATASSGTYITTYTTYDDKLNPYSLADGISVVFYGNPASKNNVTEIKTLNGTLTNAQKRTYEYNSAGYATSMKLLDGSNEGQKYYYR</sequence>
<proteinExistence type="predicted"/>
<accession>A0A4R0MKU1</accession>
<dbReference type="PROSITE" id="PS51257">
    <property type="entry name" value="PROKAR_LIPOPROTEIN"/>
    <property type="match status" value="1"/>
</dbReference>
<comment type="caution">
    <text evidence="1">The sequence shown here is derived from an EMBL/GenBank/DDBJ whole genome shotgun (WGS) entry which is preliminary data.</text>
</comment>
<keyword evidence="2" id="KW-1185">Reference proteome</keyword>
<dbReference type="AlphaFoldDB" id="A0A4R0MKU1"/>
<dbReference type="RefSeq" id="WP_131555635.1">
    <property type="nucleotide sequence ID" value="NZ_SJSK01000008.1"/>
</dbReference>
<dbReference type="OrthoDB" id="1273664at2"/>
<name>A0A4R0MKU1_9SPHI</name>
<organism evidence="1 2">
    <name type="scientific">Pedobacter frigiditerrae</name>
    <dbReference type="NCBI Taxonomy" id="2530452"/>
    <lineage>
        <taxon>Bacteria</taxon>
        <taxon>Pseudomonadati</taxon>
        <taxon>Bacteroidota</taxon>
        <taxon>Sphingobacteriia</taxon>
        <taxon>Sphingobacteriales</taxon>
        <taxon>Sphingobacteriaceae</taxon>
        <taxon>Pedobacter</taxon>
    </lineage>
</organism>
<gene>
    <name evidence="1" type="ORF">EZ428_22705</name>
</gene>
<reference evidence="1 2" key="1">
    <citation type="submission" date="2019-02" db="EMBL/GenBank/DDBJ databases">
        <title>Pedobacter sp. RP-1-13 sp. nov., isolated from Arctic soil.</title>
        <authorList>
            <person name="Dahal R.H."/>
        </authorList>
    </citation>
    <scope>NUCLEOTIDE SEQUENCE [LARGE SCALE GENOMIC DNA]</scope>
    <source>
        <strain evidence="1 2">RP-1-13</strain>
    </source>
</reference>
<evidence type="ECO:0000313" key="2">
    <source>
        <dbReference type="Proteomes" id="UP000292884"/>
    </source>
</evidence>
<dbReference type="Proteomes" id="UP000292884">
    <property type="component" value="Unassembled WGS sequence"/>
</dbReference>
<evidence type="ECO:0008006" key="3">
    <source>
        <dbReference type="Google" id="ProtNLM"/>
    </source>
</evidence>
<dbReference type="Gene3D" id="2.180.10.10">
    <property type="entry name" value="RHS repeat-associated core"/>
    <property type="match status" value="1"/>
</dbReference>
<dbReference type="EMBL" id="SJSK01000008">
    <property type="protein sequence ID" value="TCC87017.1"/>
    <property type="molecule type" value="Genomic_DNA"/>
</dbReference>